<proteinExistence type="predicted"/>
<keyword evidence="3" id="KW-0812">Transmembrane</keyword>
<feature type="transmembrane region" description="Helical" evidence="3">
    <location>
        <begin position="35"/>
        <end position="54"/>
    </location>
</feature>
<reference evidence="4" key="1">
    <citation type="submission" date="2023-04" db="EMBL/GenBank/DDBJ databases">
        <authorList>
            <consortium name="ELIXIR-Norway"/>
        </authorList>
    </citation>
    <scope>NUCLEOTIDE SEQUENCE [LARGE SCALE GENOMIC DNA]</scope>
</reference>
<evidence type="ECO:0000256" key="2">
    <source>
        <dbReference type="SAM" id="MobiDB-lite"/>
    </source>
</evidence>
<organism evidence="4 5">
    <name type="scientific">Rangifer tarandus platyrhynchus</name>
    <name type="common">Svalbard reindeer</name>
    <dbReference type="NCBI Taxonomy" id="3082113"/>
    <lineage>
        <taxon>Eukaryota</taxon>
        <taxon>Metazoa</taxon>
        <taxon>Chordata</taxon>
        <taxon>Craniata</taxon>
        <taxon>Vertebrata</taxon>
        <taxon>Euteleostomi</taxon>
        <taxon>Mammalia</taxon>
        <taxon>Eutheria</taxon>
        <taxon>Laurasiatheria</taxon>
        <taxon>Artiodactyla</taxon>
        <taxon>Ruminantia</taxon>
        <taxon>Pecora</taxon>
        <taxon>Cervidae</taxon>
        <taxon>Odocoileinae</taxon>
        <taxon>Rangifer</taxon>
    </lineage>
</organism>
<dbReference type="EMBL" id="OX459941">
    <property type="protein sequence ID" value="CAI9176021.1"/>
    <property type="molecule type" value="Genomic_DNA"/>
</dbReference>
<evidence type="ECO:0000256" key="1">
    <source>
        <dbReference type="ARBA" id="ARBA00023054"/>
    </source>
</evidence>
<keyword evidence="5" id="KW-1185">Reference proteome</keyword>
<dbReference type="PANTHER" id="PTHR23158">
    <property type="entry name" value="MELANOMA INHIBITORY ACTIVITY-RELATED"/>
    <property type="match status" value="1"/>
</dbReference>
<keyword evidence="3" id="KW-1133">Transmembrane helix</keyword>
<name>A0ABN8ZSZ8_RANTA</name>
<evidence type="ECO:0000313" key="4">
    <source>
        <dbReference type="EMBL" id="CAI9176021.1"/>
    </source>
</evidence>
<accession>A0ABN8ZSZ8</accession>
<sequence length="521" mass="57107">MEGVLPAPGVHSQLTLEQLGGALLLASERLTRVPGLPLLSWGALVCVVWLLWVLRRRHSVRRGKVPGGRCPAREEVCGRRSQTSGPPTAPADGAPGPPDGEPDAPVPRTPCLSALNAQPSASSHQDTVDFVEKAQKSREPQSPRVTDDRPGLRAFQKSGEQPRPKAVSDLNENALVAERPGLLAQELARWKQRVQEEEEKERLREVSARRQQELEAKVCQAEALARQLLRVFPVPDLLGGCGGDGDVEPAGCAPGQQPEGVLKKVGAGGDLCVSLPGPEPQPQGKARQELEEKRRFARLLRETVRLQREKAALRAAAFQLEHDVQLLKHKLQVLPGQHARLLAELQERELEAETRCLELERRLPATLEDLAAQEEARGIYREMAKRLGHELEVSVTLHRKETLFRERMVWESWMAAEQTWRKFQELRSDNAHLRQELAADLAPSQPCPWGPGAPANGTGAGWLCSVRSSALNLRTGLGGLTPGQALRAGTGRQTTPFPAVTPTPDLCRDHASNTLSRQLSA</sequence>
<feature type="compositionally biased region" description="Pro residues" evidence="2">
    <location>
        <begin position="95"/>
        <end position="108"/>
    </location>
</feature>
<feature type="compositionally biased region" description="Polar residues" evidence="2">
    <location>
        <begin position="115"/>
        <end position="125"/>
    </location>
</feature>
<keyword evidence="1" id="KW-0175">Coiled coil</keyword>
<keyword evidence="3" id="KW-0472">Membrane</keyword>
<dbReference type="PANTHER" id="PTHR23158:SF59">
    <property type="match status" value="1"/>
</dbReference>
<evidence type="ECO:0000256" key="3">
    <source>
        <dbReference type="SAM" id="Phobius"/>
    </source>
</evidence>
<feature type="compositionally biased region" description="Basic and acidic residues" evidence="2">
    <location>
        <begin position="126"/>
        <end position="151"/>
    </location>
</feature>
<dbReference type="InterPro" id="IPR051500">
    <property type="entry name" value="cTAGE_MIA/OTOR"/>
</dbReference>
<dbReference type="Proteomes" id="UP001176941">
    <property type="component" value="Chromosome 5"/>
</dbReference>
<protein>
    <submittedName>
        <fullName evidence="4">Uncharacterized protein</fullName>
    </submittedName>
</protein>
<gene>
    <name evidence="4" type="ORF">MRATA1EN1_LOCUS24983</name>
</gene>
<evidence type="ECO:0000313" key="5">
    <source>
        <dbReference type="Proteomes" id="UP001176941"/>
    </source>
</evidence>
<feature type="compositionally biased region" description="Polar residues" evidence="2">
    <location>
        <begin position="512"/>
        <end position="521"/>
    </location>
</feature>
<feature type="region of interest" description="Disordered" evidence="2">
    <location>
        <begin position="62"/>
        <end position="167"/>
    </location>
</feature>
<feature type="region of interest" description="Disordered" evidence="2">
    <location>
        <begin position="483"/>
        <end position="521"/>
    </location>
</feature>